<evidence type="ECO:0000256" key="1">
    <source>
        <dbReference type="SAM" id="MobiDB-lite"/>
    </source>
</evidence>
<evidence type="ECO:0000256" key="2">
    <source>
        <dbReference type="SAM" id="SignalP"/>
    </source>
</evidence>
<name>A0A131Z6X5_RHIAP</name>
<dbReference type="EMBL" id="GEDV01001490">
    <property type="protein sequence ID" value="JAP87067.1"/>
    <property type="molecule type" value="Transcribed_RNA"/>
</dbReference>
<feature type="compositionally biased region" description="Basic residues" evidence="1">
    <location>
        <begin position="44"/>
        <end position="67"/>
    </location>
</feature>
<reference evidence="3" key="1">
    <citation type="journal article" date="2016" name="Ticks Tick Borne Dis.">
        <title>De novo assembly and annotation of the salivary gland transcriptome of Rhipicephalus appendiculatus male and female ticks during blood feeding.</title>
        <authorList>
            <person name="de Castro M.H."/>
            <person name="de Klerk D."/>
            <person name="Pienaar R."/>
            <person name="Latif A.A."/>
            <person name="Rees D.J."/>
            <person name="Mans B.J."/>
        </authorList>
    </citation>
    <scope>NUCLEOTIDE SEQUENCE</scope>
    <source>
        <tissue evidence="3">Salivary glands</tissue>
    </source>
</reference>
<accession>A0A131Z6X5</accession>
<keyword evidence="2" id="KW-0732">Signal</keyword>
<evidence type="ECO:0000313" key="3">
    <source>
        <dbReference type="EMBL" id="JAP87067.1"/>
    </source>
</evidence>
<organism evidence="3">
    <name type="scientific">Rhipicephalus appendiculatus</name>
    <name type="common">Brown ear tick</name>
    <dbReference type="NCBI Taxonomy" id="34631"/>
    <lineage>
        <taxon>Eukaryota</taxon>
        <taxon>Metazoa</taxon>
        <taxon>Ecdysozoa</taxon>
        <taxon>Arthropoda</taxon>
        <taxon>Chelicerata</taxon>
        <taxon>Arachnida</taxon>
        <taxon>Acari</taxon>
        <taxon>Parasitiformes</taxon>
        <taxon>Ixodida</taxon>
        <taxon>Ixodoidea</taxon>
        <taxon>Ixodidae</taxon>
        <taxon>Rhipicephalinae</taxon>
        <taxon>Rhipicephalus</taxon>
        <taxon>Rhipicephalus</taxon>
    </lineage>
</organism>
<dbReference type="AlphaFoldDB" id="A0A131Z6X5"/>
<feature type="region of interest" description="Disordered" evidence="1">
    <location>
        <begin position="44"/>
        <end position="71"/>
    </location>
</feature>
<protein>
    <submittedName>
        <fullName evidence="3">Uncharacterized protein</fullName>
    </submittedName>
</protein>
<feature type="non-terminal residue" evidence="3">
    <location>
        <position position="1"/>
    </location>
</feature>
<feature type="signal peptide" evidence="2">
    <location>
        <begin position="1"/>
        <end position="17"/>
    </location>
</feature>
<sequence>FFKILLLYSFLVRCMNSSSKSKSRASTHEPHHAQPCQWSAHERWHHTAHHTAHHSRHEPHARHHHLTFHPAPQACQKYEC</sequence>
<proteinExistence type="predicted"/>
<feature type="chain" id="PRO_5007286839" evidence="2">
    <location>
        <begin position="18"/>
        <end position="80"/>
    </location>
</feature>